<dbReference type="Pfam" id="PF00202">
    <property type="entry name" value="Aminotran_3"/>
    <property type="match status" value="1"/>
</dbReference>
<dbReference type="PANTHER" id="PTHR43094">
    <property type="entry name" value="AMINOTRANSFERASE"/>
    <property type="match status" value="1"/>
</dbReference>
<evidence type="ECO:0008006" key="4">
    <source>
        <dbReference type="Google" id="ProtNLM"/>
    </source>
</evidence>
<keyword evidence="2" id="KW-0663">Pyridoxal phosphate</keyword>
<name>A0A0F9Y8Z7_9ZZZZ</name>
<protein>
    <recommendedName>
        <fullName evidence="4">Aminotransferase class III</fullName>
    </recommendedName>
</protein>
<dbReference type="PANTHER" id="PTHR43094:SF1">
    <property type="entry name" value="AMINOTRANSFERASE CLASS-III"/>
    <property type="match status" value="1"/>
</dbReference>
<evidence type="ECO:0000256" key="2">
    <source>
        <dbReference type="ARBA" id="ARBA00022898"/>
    </source>
</evidence>
<dbReference type="InterPro" id="IPR005814">
    <property type="entry name" value="Aminotrans_3"/>
</dbReference>
<dbReference type="PROSITE" id="PS00600">
    <property type="entry name" value="AA_TRANSFER_CLASS_3"/>
    <property type="match status" value="1"/>
</dbReference>
<dbReference type="SUPFAM" id="SSF53383">
    <property type="entry name" value="PLP-dependent transferases"/>
    <property type="match status" value="1"/>
</dbReference>
<dbReference type="InterPro" id="IPR015421">
    <property type="entry name" value="PyrdxlP-dep_Trfase_major"/>
</dbReference>
<organism evidence="3">
    <name type="scientific">marine sediment metagenome</name>
    <dbReference type="NCBI Taxonomy" id="412755"/>
    <lineage>
        <taxon>unclassified sequences</taxon>
        <taxon>metagenomes</taxon>
        <taxon>ecological metagenomes</taxon>
    </lineage>
</organism>
<dbReference type="GO" id="GO:0008483">
    <property type="term" value="F:transaminase activity"/>
    <property type="evidence" value="ECO:0007669"/>
    <property type="project" value="InterPro"/>
</dbReference>
<reference evidence="3" key="1">
    <citation type="journal article" date="2015" name="Nature">
        <title>Complex archaea that bridge the gap between prokaryotes and eukaryotes.</title>
        <authorList>
            <person name="Spang A."/>
            <person name="Saw J.H."/>
            <person name="Jorgensen S.L."/>
            <person name="Zaremba-Niedzwiedzka K."/>
            <person name="Martijn J."/>
            <person name="Lind A.E."/>
            <person name="van Eijk R."/>
            <person name="Schleper C."/>
            <person name="Guy L."/>
            <person name="Ettema T.J."/>
        </authorList>
    </citation>
    <scope>NUCLEOTIDE SEQUENCE</scope>
</reference>
<dbReference type="AlphaFoldDB" id="A0A0F9Y8Z7"/>
<accession>A0A0F9Y8Z7</accession>
<dbReference type="EMBL" id="LAZR01000009">
    <property type="protein sequence ID" value="KKO08422.1"/>
    <property type="molecule type" value="Genomic_DNA"/>
</dbReference>
<dbReference type="Gene3D" id="3.90.1150.10">
    <property type="entry name" value="Aspartate Aminotransferase, domain 1"/>
    <property type="match status" value="1"/>
</dbReference>
<evidence type="ECO:0000313" key="3">
    <source>
        <dbReference type="EMBL" id="KKO08422.1"/>
    </source>
</evidence>
<gene>
    <name evidence="3" type="ORF">LCGC14_0043600</name>
</gene>
<dbReference type="Gene3D" id="3.40.640.10">
    <property type="entry name" value="Type I PLP-dependent aspartate aminotransferase-like (Major domain)"/>
    <property type="match status" value="1"/>
</dbReference>
<comment type="similarity">
    <text evidence="1">Belongs to the class-III pyridoxal-phosphate-dependent aminotransferase family.</text>
</comment>
<dbReference type="InterPro" id="IPR015424">
    <property type="entry name" value="PyrdxlP-dep_Trfase"/>
</dbReference>
<sequence length="447" mass="48588">MTLVKPDLAKEYIEAARCDGSFIYDADGNEWIDGSSGAIACSVGHAHPVVVKAMLDASEKSSFIYRTQFTNPEAERLSRRLCDKLGYEASFFVNSGSEAVETAVRSAQQYWRECGRATKTRVLSRRLSYHGSTIGSLSLSGHWPRRRLAGPLYGEPTLPTPYPYRANTKDTMAAYGIACANELERELQQLGADNVAAFIFEPIVGASGAAIVPPTEYVKRIRDICDRHEILLIADEVLTGLGRTGRWLAMDHFDVKADLVCLGKGLNAGYFPISAVLYSQDIYERILNGSGSFELGHTHSNHPIGAAVGNAVLDVLEEGKLVDRAEWYGAGLKAKLEGICQKHTIVGEIRGKGMLIGIELIDPTNWNNPFPANFQISSTATKIAFDNGLAIYPASGFAGVQGGDAVIIAPPLNISESATERLIIKFDQTLTELTKSIFSQRSKSHAA</sequence>
<dbReference type="InterPro" id="IPR015422">
    <property type="entry name" value="PyrdxlP-dep_Trfase_small"/>
</dbReference>
<dbReference type="CDD" id="cd00610">
    <property type="entry name" value="OAT_like"/>
    <property type="match status" value="1"/>
</dbReference>
<proteinExistence type="inferred from homology"/>
<evidence type="ECO:0000256" key="1">
    <source>
        <dbReference type="ARBA" id="ARBA00008954"/>
    </source>
</evidence>
<dbReference type="GO" id="GO:0030170">
    <property type="term" value="F:pyridoxal phosphate binding"/>
    <property type="evidence" value="ECO:0007669"/>
    <property type="project" value="InterPro"/>
</dbReference>
<dbReference type="InterPro" id="IPR049704">
    <property type="entry name" value="Aminotrans_3_PPA_site"/>
</dbReference>
<comment type="caution">
    <text evidence="3">The sequence shown here is derived from an EMBL/GenBank/DDBJ whole genome shotgun (WGS) entry which is preliminary data.</text>
</comment>